<dbReference type="PANTHER" id="PTHR42855:SF1">
    <property type="entry name" value="ABC TRANSPORTER DOMAIN-CONTAINING PROTEIN"/>
    <property type="match status" value="1"/>
</dbReference>
<dbReference type="GO" id="GO:0043022">
    <property type="term" value="F:ribosome binding"/>
    <property type="evidence" value="ECO:0007669"/>
    <property type="project" value="UniProtKB-UniRule"/>
</dbReference>
<comment type="catalytic activity">
    <reaction evidence="9 11">
        <text>ATP + H2O = ADP + phosphate + H(+)</text>
        <dbReference type="Rhea" id="RHEA:13065"/>
        <dbReference type="ChEBI" id="CHEBI:15377"/>
        <dbReference type="ChEBI" id="CHEBI:15378"/>
        <dbReference type="ChEBI" id="CHEBI:30616"/>
        <dbReference type="ChEBI" id="CHEBI:43474"/>
        <dbReference type="ChEBI" id="CHEBI:456216"/>
    </reaction>
</comment>
<feature type="binding site" evidence="11">
    <location>
        <begin position="348"/>
        <end position="355"/>
    </location>
    <ligand>
        <name>ATP</name>
        <dbReference type="ChEBI" id="CHEBI:30616"/>
        <label>2</label>
    </ligand>
</feature>
<dbReference type="InterPro" id="IPR003439">
    <property type="entry name" value="ABC_transporter-like_ATP-bd"/>
</dbReference>
<sequence>MPLVKLEGVSVSFSAAPLLDEIDFQIDPGERIALVGLNGAGKSTLMKLVSGEIHADSGLVWQDPAIRVAQLPQILPAADQRTVHDVVAGGLAEVLALREAFDALSHQTDAASLRKMEHLQHQLEARDGWHLEQQVETVLDRLGLDANTRMADLSGGWRRRAALGAALVQNPDLLLLDEPTNHLDIETIEWLEQMMQEFRGAILFVSHDRALVEKLATRIVELDRGNLTSFPGSYNRYLELKEQLLEEEARQNAEFDKKLAQEERWIRQGIKARRTRNEGRVRALEKMRRERSQRRERQSSASFGLEEGQRSGKLVAELKNVSMTYADKPLLVDFSMKVQRGDRIGLIGPNGSGKSTLLKIILGQLEPDAGEVRMGTKLEVAYFDQLRGQLDMNKSVIDNVSGGRESVEINGQTKHIIGYLQDFLFSPERARTPVKALSGGECNRLLLARLFSQPANVLVLDEPTNDLDIETLELLEDILLNFDGTILLVSHDRRFLDNVVTSSIVFEGGAQVREYVGGYEDWLRQRPVVAAAVEKRDERKGEVKPQKRQSKKLSYKLQRELDQLPEQMEAVEQSLEALQAVVAAPDFYAGGHEQVAETLAQMQQQEQQLETLMERWMELEAMQEGD</sequence>
<dbReference type="Proteomes" id="UP000242133">
    <property type="component" value="Unassembled WGS sequence"/>
</dbReference>
<keyword evidence="15" id="KW-1185">Reference proteome</keyword>
<dbReference type="InterPro" id="IPR037118">
    <property type="entry name" value="Val-tRNA_synth_C_sf"/>
</dbReference>
<dbReference type="PANTHER" id="PTHR42855">
    <property type="entry name" value="ABC TRANSPORTER ATP-BINDING SUBUNIT"/>
    <property type="match status" value="1"/>
</dbReference>
<evidence type="ECO:0000256" key="11">
    <source>
        <dbReference type="HAMAP-Rule" id="MF_00848"/>
    </source>
</evidence>
<dbReference type="CDD" id="cd03221">
    <property type="entry name" value="ABCF_EF-3"/>
    <property type="match status" value="2"/>
</dbReference>
<evidence type="ECO:0000256" key="10">
    <source>
        <dbReference type="ARBA" id="ARBA00061478"/>
    </source>
</evidence>
<evidence type="ECO:0000313" key="14">
    <source>
        <dbReference type="EMBL" id="PSL14867.1"/>
    </source>
</evidence>
<evidence type="ECO:0000256" key="5">
    <source>
        <dbReference type="ARBA" id="ARBA00022801"/>
    </source>
</evidence>
<evidence type="ECO:0000259" key="13">
    <source>
        <dbReference type="PROSITE" id="PS50893"/>
    </source>
</evidence>
<dbReference type="InterPro" id="IPR043686">
    <property type="entry name" value="Uup"/>
</dbReference>
<dbReference type="Gene3D" id="1.10.287.380">
    <property type="entry name" value="Valyl-tRNA synthetase, C-terminal domain"/>
    <property type="match status" value="1"/>
</dbReference>
<comment type="subcellular location">
    <subcellularLocation>
        <location evidence="11">Cytoplasm</location>
    </subcellularLocation>
    <text evidence="11">Associates with ribosomes.</text>
</comment>
<accession>A0A2P8EZH9</accession>
<dbReference type="SUPFAM" id="SSF52540">
    <property type="entry name" value="P-loop containing nucleoside triphosphate hydrolases"/>
    <property type="match status" value="2"/>
</dbReference>
<keyword evidence="6 11" id="KW-0067">ATP-binding</keyword>
<dbReference type="AlphaFoldDB" id="A0A2P8EZH9"/>
<evidence type="ECO:0000313" key="15">
    <source>
        <dbReference type="Proteomes" id="UP000242133"/>
    </source>
</evidence>
<keyword evidence="2 11" id="KW-0677">Repeat</keyword>
<comment type="caution">
    <text evidence="14">The sequence shown here is derived from an EMBL/GenBank/DDBJ whole genome shotgun (WGS) entry which is preliminary data.</text>
</comment>
<evidence type="ECO:0000256" key="7">
    <source>
        <dbReference type="ARBA" id="ARBA00023125"/>
    </source>
</evidence>
<dbReference type="FunFam" id="3.40.50.300:FF:000011">
    <property type="entry name" value="Putative ABC transporter ATP-binding component"/>
    <property type="match status" value="1"/>
</dbReference>
<feature type="compositionally biased region" description="Basic and acidic residues" evidence="12">
    <location>
        <begin position="286"/>
        <end position="298"/>
    </location>
</feature>
<evidence type="ECO:0000256" key="12">
    <source>
        <dbReference type="SAM" id="MobiDB-lite"/>
    </source>
</evidence>
<dbReference type="GO" id="GO:0016887">
    <property type="term" value="F:ATP hydrolysis activity"/>
    <property type="evidence" value="ECO:0007669"/>
    <property type="project" value="UniProtKB-UniRule"/>
</dbReference>
<name>A0A2P8EZH9_9GAMM</name>
<evidence type="ECO:0000256" key="2">
    <source>
        <dbReference type="ARBA" id="ARBA00022737"/>
    </source>
</evidence>
<dbReference type="OrthoDB" id="9776369at2"/>
<dbReference type="Pfam" id="PF16326">
    <property type="entry name" value="ABC_tran_CTD"/>
    <property type="match status" value="1"/>
</dbReference>
<dbReference type="InterPro" id="IPR027417">
    <property type="entry name" value="P-loop_NTPase"/>
</dbReference>
<protein>
    <recommendedName>
        <fullName evidence="11">ATP-binding protein Uup</fullName>
        <ecNumber evidence="11">3.6.1.-</ecNumber>
    </recommendedName>
</protein>
<dbReference type="GO" id="GO:0005737">
    <property type="term" value="C:cytoplasm"/>
    <property type="evidence" value="ECO:0007669"/>
    <property type="project" value="UniProtKB-SubCell"/>
</dbReference>
<dbReference type="PROSITE" id="PS50893">
    <property type="entry name" value="ABC_TRANSPORTER_2"/>
    <property type="match status" value="2"/>
</dbReference>
<feature type="region of interest" description="Disordered" evidence="12">
    <location>
        <begin position="286"/>
        <end position="305"/>
    </location>
</feature>
<dbReference type="RefSeq" id="WP_106591092.1">
    <property type="nucleotide sequence ID" value="NZ_PYGI01000006.1"/>
</dbReference>
<feature type="domain" description="ABC transporter" evidence="13">
    <location>
        <begin position="4"/>
        <end position="249"/>
    </location>
</feature>
<dbReference type="HAMAP" id="MF_00848">
    <property type="entry name" value="Uup"/>
    <property type="match status" value="1"/>
</dbReference>
<reference evidence="14 15" key="1">
    <citation type="submission" date="2018-03" db="EMBL/GenBank/DDBJ databases">
        <title>Genomic Encyclopedia of Archaeal and Bacterial Type Strains, Phase II (KMG-II): from individual species to whole genera.</title>
        <authorList>
            <person name="Goeker M."/>
        </authorList>
    </citation>
    <scope>NUCLEOTIDE SEQUENCE [LARGE SCALE GENOMIC DNA]</scope>
    <source>
        <strain evidence="14 15">DSM 17586</strain>
    </source>
</reference>
<dbReference type="FunFam" id="3.40.50.300:FF:000309">
    <property type="entry name" value="ABC transporter ATP-binding protein"/>
    <property type="match status" value="1"/>
</dbReference>
<gene>
    <name evidence="11" type="primary">uup</name>
    <name evidence="14" type="ORF">CLV44_10643</name>
</gene>
<dbReference type="PROSITE" id="PS00211">
    <property type="entry name" value="ABC_TRANSPORTER_1"/>
    <property type="match status" value="2"/>
</dbReference>
<keyword evidence="5 11" id="KW-0378">Hydrolase</keyword>
<dbReference type="InterPro" id="IPR017871">
    <property type="entry name" value="ABC_transporter-like_CS"/>
</dbReference>
<comment type="function">
    <text evidence="11">Probably plays a role in ribosome assembly or function. May be involved in resolution of branched DNA intermediates that result from template switching in postreplication gaps. Binds DNA and has ATPase activity.</text>
</comment>
<dbReference type="InterPro" id="IPR032524">
    <property type="entry name" value="ABC_tran_C"/>
</dbReference>
<comment type="similarity">
    <text evidence="10 11">Belongs to the ABC transporter superfamily. ABCF family. Uup subfamily.</text>
</comment>
<keyword evidence="4 11" id="KW-0227">DNA damage</keyword>
<evidence type="ECO:0000256" key="1">
    <source>
        <dbReference type="ARBA" id="ARBA00022490"/>
    </source>
</evidence>
<dbReference type="InterPro" id="IPR051309">
    <property type="entry name" value="ABCF_ATPase"/>
</dbReference>
<dbReference type="InterPro" id="IPR003593">
    <property type="entry name" value="AAA+_ATPase"/>
</dbReference>
<feature type="domain" description="ABC transporter" evidence="13">
    <location>
        <begin position="316"/>
        <end position="533"/>
    </location>
</feature>
<proteinExistence type="inferred from homology"/>
<keyword evidence="7 11" id="KW-0238">DNA-binding</keyword>
<dbReference type="EC" id="3.6.1.-" evidence="11"/>
<dbReference type="InterPro" id="IPR032781">
    <property type="entry name" value="ABC_tran_Xtn"/>
</dbReference>
<dbReference type="Pfam" id="PF12848">
    <property type="entry name" value="ABC_tran_Xtn"/>
    <property type="match status" value="1"/>
</dbReference>
<dbReference type="Pfam" id="PF00005">
    <property type="entry name" value="ABC_tran"/>
    <property type="match status" value="2"/>
</dbReference>
<dbReference type="GO" id="GO:0005524">
    <property type="term" value="F:ATP binding"/>
    <property type="evidence" value="ECO:0007669"/>
    <property type="project" value="UniProtKB-UniRule"/>
</dbReference>
<evidence type="ECO:0000256" key="3">
    <source>
        <dbReference type="ARBA" id="ARBA00022741"/>
    </source>
</evidence>
<organism evidence="14 15">
    <name type="scientific">Marinobacterium halophilum</name>
    <dbReference type="NCBI Taxonomy" id="267374"/>
    <lineage>
        <taxon>Bacteria</taxon>
        <taxon>Pseudomonadati</taxon>
        <taxon>Pseudomonadota</taxon>
        <taxon>Gammaproteobacteria</taxon>
        <taxon>Oceanospirillales</taxon>
        <taxon>Oceanospirillaceae</taxon>
        <taxon>Marinobacterium</taxon>
    </lineage>
</organism>
<evidence type="ECO:0000256" key="8">
    <source>
        <dbReference type="ARBA" id="ARBA00023204"/>
    </source>
</evidence>
<keyword evidence="1 11" id="KW-0963">Cytoplasm</keyword>
<dbReference type="SMART" id="SM00382">
    <property type="entry name" value="AAA"/>
    <property type="match status" value="2"/>
</dbReference>
<keyword evidence="3 11" id="KW-0547">Nucleotide-binding</keyword>
<evidence type="ECO:0000256" key="6">
    <source>
        <dbReference type="ARBA" id="ARBA00022840"/>
    </source>
</evidence>
<dbReference type="EMBL" id="PYGI01000006">
    <property type="protein sequence ID" value="PSL14867.1"/>
    <property type="molecule type" value="Genomic_DNA"/>
</dbReference>
<evidence type="ECO:0000256" key="9">
    <source>
        <dbReference type="ARBA" id="ARBA00049360"/>
    </source>
</evidence>
<keyword evidence="11" id="KW-0175">Coiled coil</keyword>
<dbReference type="Gene3D" id="3.40.50.300">
    <property type="entry name" value="P-loop containing nucleotide triphosphate hydrolases"/>
    <property type="match status" value="2"/>
</dbReference>
<keyword evidence="8 11" id="KW-0234">DNA repair</keyword>
<feature type="binding site" evidence="11">
    <location>
        <begin position="36"/>
        <end position="43"/>
    </location>
    <ligand>
        <name>ATP</name>
        <dbReference type="ChEBI" id="CHEBI:30616"/>
        <label>1</label>
    </ligand>
</feature>
<evidence type="ECO:0000256" key="4">
    <source>
        <dbReference type="ARBA" id="ARBA00022763"/>
    </source>
</evidence>
<feature type="coiled-coil region" evidence="11">
    <location>
        <begin position="561"/>
        <end position="622"/>
    </location>
</feature>
<dbReference type="GO" id="GO:0003677">
    <property type="term" value="F:DNA binding"/>
    <property type="evidence" value="ECO:0007669"/>
    <property type="project" value="UniProtKB-UniRule"/>
</dbReference>
<dbReference type="GO" id="GO:0006281">
    <property type="term" value="P:DNA repair"/>
    <property type="evidence" value="ECO:0007669"/>
    <property type="project" value="UniProtKB-KW"/>
</dbReference>